<evidence type="ECO:0000256" key="1">
    <source>
        <dbReference type="SAM" id="MobiDB-lite"/>
    </source>
</evidence>
<feature type="region of interest" description="Disordered" evidence="1">
    <location>
        <begin position="63"/>
        <end position="91"/>
    </location>
</feature>
<dbReference type="WBParaSite" id="PSAMB.scaffold36size104415.g912.t1">
    <property type="protein sequence ID" value="PSAMB.scaffold36size104415.g912.t1"/>
    <property type="gene ID" value="PSAMB.scaffold36size104415.g912"/>
</dbReference>
<sequence>MTADHRPARRPRASTRDGLGDGKRAASGSVADPFVRRIDLSEIAVGMADADFVDHQSCSTSLDPSDELSAPINRSSFSSSSSASSTSFSQTSSSCSRRFRFRPMAICLLVVVCIIGRQADGPPDGRRPNGRRLCTAADRTLRNVCVMSVHRLLDPFPRDPTETGRKLSCLIESARAVLDGNGSRRRHRGGVLLLLGRRWHPNGSTLISD</sequence>
<accession>A0A914WEL5</accession>
<dbReference type="Proteomes" id="UP000887566">
    <property type="component" value="Unplaced"/>
</dbReference>
<organism evidence="2 3">
    <name type="scientific">Plectus sambesii</name>
    <dbReference type="NCBI Taxonomy" id="2011161"/>
    <lineage>
        <taxon>Eukaryota</taxon>
        <taxon>Metazoa</taxon>
        <taxon>Ecdysozoa</taxon>
        <taxon>Nematoda</taxon>
        <taxon>Chromadorea</taxon>
        <taxon>Plectida</taxon>
        <taxon>Plectina</taxon>
        <taxon>Plectoidea</taxon>
        <taxon>Plectidae</taxon>
        <taxon>Plectus</taxon>
    </lineage>
</organism>
<dbReference type="AlphaFoldDB" id="A0A914WEL5"/>
<keyword evidence="2" id="KW-1185">Reference proteome</keyword>
<evidence type="ECO:0000313" key="3">
    <source>
        <dbReference type="WBParaSite" id="PSAMB.scaffold36size104415.g912.t1"/>
    </source>
</evidence>
<feature type="region of interest" description="Disordered" evidence="1">
    <location>
        <begin position="1"/>
        <end position="28"/>
    </location>
</feature>
<protein>
    <submittedName>
        <fullName evidence="3">Uncharacterized protein</fullName>
    </submittedName>
</protein>
<evidence type="ECO:0000313" key="2">
    <source>
        <dbReference type="Proteomes" id="UP000887566"/>
    </source>
</evidence>
<name>A0A914WEL5_9BILA</name>
<feature type="compositionally biased region" description="Basic and acidic residues" evidence="1">
    <location>
        <begin position="14"/>
        <end position="24"/>
    </location>
</feature>
<feature type="compositionally biased region" description="Low complexity" evidence="1">
    <location>
        <begin position="74"/>
        <end position="91"/>
    </location>
</feature>
<proteinExistence type="predicted"/>
<reference evidence="3" key="1">
    <citation type="submission" date="2022-11" db="UniProtKB">
        <authorList>
            <consortium name="WormBaseParasite"/>
        </authorList>
    </citation>
    <scope>IDENTIFICATION</scope>
</reference>